<evidence type="ECO:0000313" key="4">
    <source>
        <dbReference type="Proteomes" id="UP000799439"/>
    </source>
</evidence>
<organism evidence="3 4">
    <name type="scientific">Myriangium duriaei CBS 260.36</name>
    <dbReference type="NCBI Taxonomy" id="1168546"/>
    <lineage>
        <taxon>Eukaryota</taxon>
        <taxon>Fungi</taxon>
        <taxon>Dikarya</taxon>
        <taxon>Ascomycota</taxon>
        <taxon>Pezizomycotina</taxon>
        <taxon>Dothideomycetes</taxon>
        <taxon>Dothideomycetidae</taxon>
        <taxon>Myriangiales</taxon>
        <taxon>Myriangiaceae</taxon>
        <taxon>Myriangium</taxon>
    </lineage>
</organism>
<evidence type="ECO:0000256" key="1">
    <source>
        <dbReference type="SAM" id="MobiDB-lite"/>
    </source>
</evidence>
<dbReference type="PROSITE" id="PS50031">
    <property type="entry name" value="EH"/>
    <property type="match status" value="1"/>
</dbReference>
<dbReference type="CDD" id="cd00052">
    <property type="entry name" value="EH"/>
    <property type="match status" value="1"/>
</dbReference>
<dbReference type="AlphaFoldDB" id="A0A9P4IVE0"/>
<feature type="non-terminal residue" evidence="3">
    <location>
        <position position="1"/>
    </location>
</feature>
<dbReference type="EMBL" id="ML996093">
    <property type="protein sequence ID" value="KAF2148465.1"/>
    <property type="molecule type" value="Genomic_DNA"/>
</dbReference>
<reference evidence="3" key="1">
    <citation type="journal article" date="2020" name="Stud. Mycol.">
        <title>101 Dothideomycetes genomes: a test case for predicting lifestyles and emergence of pathogens.</title>
        <authorList>
            <person name="Haridas S."/>
            <person name="Albert R."/>
            <person name="Binder M."/>
            <person name="Bloem J."/>
            <person name="Labutti K."/>
            <person name="Salamov A."/>
            <person name="Andreopoulos B."/>
            <person name="Baker S."/>
            <person name="Barry K."/>
            <person name="Bills G."/>
            <person name="Bluhm B."/>
            <person name="Cannon C."/>
            <person name="Castanera R."/>
            <person name="Culley D."/>
            <person name="Daum C."/>
            <person name="Ezra D."/>
            <person name="Gonzalez J."/>
            <person name="Henrissat B."/>
            <person name="Kuo A."/>
            <person name="Liang C."/>
            <person name="Lipzen A."/>
            <person name="Lutzoni F."/>
            <person name="Magnuson J."/>
            <person name="Mondo S."/>
            <person name="Nolan M."/>
            <person name="Ohm R."/>
            <person name="Pangilinan J."/>
            <person name="Park H.-J."/>
            <person name="Ramirez L."/>
            <person name="Alfaro M."/>
            <person name="Sun H."/>
            <person name="Tritt A."/>
            <person name="Yoshinaga Y."/>
            <person name="Zwiers L.-H."/>
            <person name="Turgeon B."/>
            <person name="Goodwin S."/>
            <person name="Spatafora J."/>
            <person name="Crous P."/>
            <person name="Grigoriev I."/>
        </authorList>
    </citation>
    <scope>NUCLEOTIDE SEQUENCE</scope>
    <source>
        <strain evidence="3">CBS 260.36</strain>
    </source>
</reference>
<evidence type="ECO:0000313" key="3">
    <source>
        <dbReference type="EMBL" id="KAF2148465.1"/>
    </source>
</evidence>
<name>A0A9P4IVE0_9PEZI</name>
<evidence type="ECO:0000259" key="2">
    <source>
        <dbReference type="PROSITE" id="PS50031"/>
    </source>
</evidence>
<dbReference type="SUPFAM" id="SSF47473">
    <property type="entry name" value="EF-hand"/>
    <property type="match status" value="1"/>
</dbReference>
<proteinExistence type="predicted"/>
<protein>
    <recommendedName>
        <fullName evidence="2">EH domain-containing protein</fullName>
    </recommendedName>
</protein>
<feature type="domain" description="EH" evidence="2">
    <location>
        <begin position="118"/>
        <end position="223"/>
    </location>
</feature>
<keyword evidence="4" id="KW-1185">Reference proteome</keyword>
<gene>
    <name evidence="3" type="ORF">K461DRAFT_232882</name>
</gene>
<dbReference type="SMART" id="SM00027">
    <property type="entry name" value="EH"/>
    <property type="match status" value="1"/>
</dbReference>
<dbReference type="Proteomes" id="UP000799439">
    <property type="component" value="Unassembled WGS sequence"/>
</dbReference>
<dbReference type="Gene3D" id="1.10.238.10">
    <property type="entry name" value="EF-hand"/>
    <property type="match status" value="1"/>
</dbReference>
<dbReference type="OrthoDB" id="10045710at2759"/>
<sequence>LSALRTGDSLANAIVASSLASSRAPSPQPAKHLHPPPLLPRRSHHSLFSRTPSPPKPPPERGMHMRQTLRKAKSSLSDDESDDDPYAKHKRKRHIHKHANKYAEGDRKRWRNVVSPRERARYEGVWAANRGPLVPVSSAGGTPPADEAEADSVHALAVKHIWTRSRLPEHILEEIWGLVDGGKVGRLTREEFVVGLWLVDQRLKGRKLPVRVGESVWESVRTVRGIRLRGKMK</sequence>
<dbReference type="InterPro" id="IPR000261">
    <property type="entry name" value="EH_dom"/>
</dbReference>
<dbReference type="Pfam" id="PF12763">
    <property type="entry name" value="EH"/>
    <property type="match status" value="1"/>
</dbReference>
<comment type="caution">
    <text evidence="3">The sequence shown here is derived from an EMBL/GenBank/DDBJ whole genome shotgun (WGS) entry which is preliminary data.</text>
</comment>
<feature type="compositionally biased region" description="Basic residues" evidence="1">
    <location>
        <begin position="88"/>
        <end position="100"/>
    </location>
</feature>
<accession>A0A9P4IVE0</accession>
<dbReference type="InterPro" id="IPR011992">
    <property type="entry name" value="EF-hand-dom_pair"/>
</dbReference>
<feature type="region of interest" description="Disordered" evidence="1">
    <location>
        <begin position="18"/>
        <end position="107"/>
    </location>
</feature>